<keyword evidence="1" id="KW-1133">Transmembrane helix</keyword>
<dbReference type="Proteomes" id="UP001460072">
    <property type="component" value="Unassembled WGS sequence"/>
</dbReference>
<reference evidence="2 3" key="1">
    <citation type="submission" date="2024-03" db="EMBL/GenBank/DDBJ databases">
        <title>Two novel species of the genus Flavobacterium exhibiting potentially degradation of complex polysaccharides.</title>
        <authorList>
            <person name="Lian X."/>
        </authorList>
    </citation>
    <scope>NUCLEOTIDE SEQUENCE [LARGE SCALE GENOMIC DNA]</scope>
    <source>
        <strain evidence="3">j3</strain>
    </source>
</reference>
<sequence length="90" mass="10649">MTKIISEMETASMPGFLKTILYIIAFYYIFKFLARLFLPVIAKKVVEKASQQYQQQQQNYQQKNNTPADTFEKPKEKKVVGEYIDFEEIK</sequence>
<proteinExistence type="predicted"/>
<accession>A0ABU9N668</accession>
<gene>
    <name evidence="2" type="ORF">WFZ85_11270</name>
</gene>
<dbReference type="EMBL" id="JBCGDO010000015">
    <property type="protein sequence ID" value="MEM0543197.1"/>
    <property type="molecule type" value="Genomic_DNA"/>
</dbReference>
<organism evidence="2 3">
    <name type="scientific">Flavobacterium aureirubrum</name>
    <dbReference type="NCBI Taxonomy" id="3133147"/>
    <lineage>
        <taxon>Bacteria</taxon>
        <taxon>Pseudomonadati</taxon>
        <taxon>Bacteroidota</taxon>
        <taxon>Flavobacteriia</taxon>
        <taxon>Flavobacteriales</taxon>
        <taxon>Flavobacteriaceae</taxon>
        <taxon>Flavobacterium</taxon>
    </lineage>
</organism>
<keyword evidence="1" id="KW-0812">Transmembrane</keyword>
<protein>
    <submittedName>
        <fullName evidence="2">DUF4834 domain-containing protein</fullName>
    </submittedName>
</protein>
<feature type="transmembrane region" description="Helical" evidence="1">
    <location>
        <begin position="20"/>
        <end position="38"/>
    </location>
</feature>
<evidence type="ECO:0000313" key="3">
    <source>
        <dbReference type="Proteomes" id="UP001460072"/>
    </source>
</evidence>
<keyword evidence="1" id="KW-0472">Membrane</keyword>
<name>A0ABU9N668_9FLAO</name>
<evidence type="ECO:0000313" key="2">
    <source>
        <dbReference type="EMBL" id="MEM0543197.1"/>
    </source>
</evidence>
<keyword evidence="3" id="KW-1185">Reference proteome</keyword>
<dbReference type="RefSeq" id="WP_342696393.1">
    <property type="nucleotide sequence ID" value="NZ_JBCGDO010000015.1"/>
</dbReference>
<comment type="caution">
    <text evidence="2">The sequence shown here is derived from an EMBL/GenBank/DDBJ whole genome shotgun (WGS) entry which is preliminary data.</text>
</comment>
<evidence type="ECO:0000256" key="1">
    <source>
        <dbReference type="SAM" id="Phobius"/>
    </source>
</evidence>